<accession>A0ABR4L2T0</accession>
<keyword evidence="1" id="KW-0472">Membrane</keyword>
<protein>
    <submittedName>
        <fullName evidence="2">Uncharacterized protein</fullName>
    </submittedName>
</protein>
<dbReference type="GeneID" id="98151667"/>
<evidence type="ECO:0000256" key="1">
    <source>
        <dbReference type="SAM" id="Phobius"/>
    </source>
</evidence>
<comment type="caution">
    <text evidence="2">The sequence shown here is derived from an EMBL/GenBank/DDBJ whole genome shotgun (WGS) entry which is preliminary data.</text>
</comment>
<dbReference type="RefSeq" id="XP_070903796.1">
    <property type="nucleotide sequence ID" value="XM_071036503.1"/>
</dbReference>
<feature type="transmembrane region" description="Helical" evidence="1">
    <location>
        <begin position="122"/>
        <end position="141"/>
    </location>
</feature>
<name>A0ABR4L2T0_9EURO</name>
<keyword evidence="1" id="KW-1133">Transmembrane helix</keyword>
<evidence type="ECO:0000313" key="2">
    <source>
        <dbReference type="EMBL" id="KAL2858832.1"/>
    </source>
</evidence>
<sequence length="145" mass="16590">MLFLAFRRHRFLPRDPPPLLTECQSVPADLASSSIGPLYNYSSHGTHCLALYAITIASFYPLFLPFRPFHTAHVLPHIPSVAYLERIVQATTMSPTPLLAYFPPQVSQRRSSPKFEPFFPDLVYYTLPLLFFWFSLFLPVVSRSA</sequence>
<dbReference type="EMBL" id="JBFXLR010000004">
    <property type="protein sequence ID" value="KAL2858832.1"/>
    <property type="molecule type" value="Genomic_DNA"/>
</dbReference>
<keyword evidence="3" id="KW-1185">Reference proteome</keyword>
<dbReference type="Proteomes" id="UP001610444">
    <property type="component" value="Unassembled WGS sequence"/>
</dbReference>
<evidence type="ECO:0000313" key="3">
    <source>
        <dbReference type="Proteomes" id="UP001610444"/>
    </source>
</evidence>
<keyword evidence="1" id="KW-0812">Transmembrane</keyword>
<reference evidence="2 3" key="1">
    <citation type="submission" date="2024-07" db="EMBL/GenBank/DDBJ databases">
        <title>Section-level genome sequencing and comparative genomics of Aspergillus sections Usti and Cavernicolus.</title>
        <authorList>
            <consortium name="Lawrence Berkeley National Laboratory"/>
            <person name="Nybo J.L."/>
            <person name="Vesth T.C."/>
            <person name="Theobald S."/>
            <person name="Frisvad J.C."/>
            <person name="Larsen T.O."/>
            <person name="Kjaerboelling I."/>
            <person name="Rothschild-Mancinelli K."/>
            <person name="Lyhne E.K."/>
            <person name="Kogle M.E."/>
            <person name="Barry K."/>
            <person name="Clum A."/>
            <person name="Na H."/>
            <person name="Ledsgaard L."/>
            <person name="Lin J."/>
            <person name="Lipzen A."/>
            <person name="Kuo A."/>
            <person name="Riley R."/>
            <person name="Mondo S."/>
            <person name="LaButti K."/>
            <person name="Haridas S."/>
            <person name="Pangalinan J."/>
            <person name="Salamov A.A."/>
            <person name="Simmons B.A."/>
            <person name="Magnuson J.K."/>
            <person name="Chen J."/>
            <person name="Drula E."/>
            <person name="Henrissat B."/>
            <person name="Wiebenga A."/>
            <person name="Lubbers R.J."/>
            <person name="Gomes A.C."/>
            <person name="Macurrencykelacurrency M.R."/>
            <person name="Stajich J."/>
            <person name="Grigoriev I.V."/>
            <person name="Mortensen U.H."/>
            <person name="De vries R.P."/>
            <person name="Baker S.E."/>
            <person name="Andersen M.R."/>
        </authorList>
    </citation>
    <scope>NUCLEOTIDE SEQUENCE [LARGE SCALE GENOMIC DNA]</scope>
    <source>
        <strain evidence="2 3">CBS 756.74</strain>
    </source>
</reference>
<organism evidence="2 3">
    <name type="scientific">Aspergillus pseudodeflectus</name>
    <dbReference type="NCBI Taxonomy" id="176178"/>
    <lineage>
        <taxon>Eukaryota</taxon>
        <taxon>Fungi</taxon>
        <taxon>Dikarya</taxon>
        <taxon>Ascomycota</taxon>
        <taxon>Pezizomycotina</taxon>
        <taxon>Eurotiomycetes</taxon>
        <taxon>Eurotiomycetidae</taxon>
        <taxon>Eurotiales</taxon>
        <taxon>Aspergillaceae</taxon>
        <taxon>Aspergillus</taxon>
        <taxon>Aspergillus subgen. Nidulantes</taxon>
    </lineage>
</organism>
<proteinExistence type="predicted"/>
<gene>
    <name evidence="2" type="ORF">BJX68DRAFT_142595</name>
</gene>
<feature type="transmembrane region" description="Helical" evidence="1">
    <location>
        <begin position="49"/>
        <end position="66"/>
    </location>
</feature>